<sequence>MFKQFLSVLVIFVSFKKLEFQLLQSGNCPVIYSVPNFNILAFSGTWYDVANIPIPTLNLGKCVSANYNVDSLNVVHISINYYDGKQMKQLNNAFTITNSTGAYYIQIPAVNMNFEFAIIDTDYSTYGVTYGCAKLGRLKIQLAWILSRKPTLSYNFYAKAISALKQRKLPYKNMKNITQTYCPTIY</sequence>
<dbReference type="PIRSF" id="PIRSF036893">
    <property type="entry name" value="Lipocalin_ApoD"/>
    <property type="match status" value="1"/>
</dbReference>
<dbReference type="InterPro" id="IPR022271">
    <property type="entry name" value="Lipocalin_ApoD"/>
</dbReference>
<dbReference type="SUPFAM" id="SSF50814">
    <property type="entry name" value="Lipocalins"/>
    <property type="match status" value="1"/>
</dbReference>
<dbReference type="Gene3D" id="2.40.128.20">
    <property type="match status" value="1"/>
</dbReference>
<evidence type="ECO:0000313" key="6">
    <source>
        <dbReference type="Proteomes" id="UP001107558"/>
    </source>
</evidence>
<feature type="signal peptide" evidence="3">
    <location>
        <begin position="1"/>
        <end position="20"/>
    </location>
</feature>
<feature type="domain" description="Lipocalin/cytosolic fatty-acid binding" evidence="4">
    <location>
        <begin position="43"/>
        <end position="180"/>
    </location>
</feature>
<dbReference type="InterPro" id="IPR000566">
    <property type="entry name" value="Lipocln_cytosolic_FA-bd_dom"/>
</dbReference>
<comment type="caution">
    <text evidence="5">The sequence shown here is derived from an EMBL/GenBank/DDBJ whole genome shotgun (WGS) entry which is preliminary data.</text>
</comment>
<dbReference type="GO" id="GO:0006629">
    <property type="term" value="P:lipid metabolic process"/>
    <property type="evidence" value="ECO:0007669"/>
    <property type="project" value="TreeGrafter"/>
</dbReference>
<dbReference type="InterPro" id="IPR003057">
    <property type="entry name" value="Invtbrt_color"/>
</dbReference>
<reference evidence="5" key="1">
    <citation type="submission" date="2021-03" db="EMBL/GenBank/DDBJ databases">
        <title>Chromosome level genome of the anhydrobiotic midge Polypedilum vanderplanki.</title>
        <authorList>
            <person name="Yoshida Y."/>
            <person name="Kikawada T."/>
            <person name="Gusev O."/>
        </authorList>
    </citation>
    <scope>NUCLEOTIDE SEQUENCE</scope>
    <source>
        <strain evidence="5">NIAS01</strain>
        <tissue evidence="5">Whole body or cell culture</tissue>
    </source>
</reference>
<dbReference type="GO" id="GO:0000302">
    <property type="term" value="P:response to reactive oxygen species"/>
    <property type="evidence" value="ECO:0007669"/>
    <property type="project" value="TreeGrafter"/>
</dbReference>
<dbReference type="PANTHER" id="PTHR10612">
    <property type="entry name" value="APOLIPOPROTEIN D"/>
    <property type="match status" value="1"/>
</dbReference>
<evidence type="ECO:0000256" key="1">
    <source>
        <dbReference type="ARBA" id="ARBA00006889"/>
    </source>
</evidence>
<dbReference type="OrthoDB" id="7784693at2759"/>
<evidence type="ECO:0000313" key="5">
    <source>
        <dbReference type="EMBL" id="KAG5675508.1"/>
    </source>
</evidence>
<dbReference type="PRINTS" id="PR01273">
    <property type="entry name" value="INVTBRTCOLOR"/>
</dbReference>
<organism evidence="5 6">
    <name type="scientific">Polypedilum vanderplanki</name>
    <name type="common">Sleeping chironomid midge</name>
    <dbReference type="NCBI Taxonomy" id="319348"/>
    <lineage>
        <taxon>Eukaryota</taxon>
        <taxon>Metazoa</taxon>
        <taxon>Ecdysozoa</taxon>
        <taxon>Arthropoda</taxon>
        <taxon>Hexapoda</taxon>
        <taxon>Insecta</taxon>
        <taxon>Pterygota</taxon>
        <taxon>Neoptera</taxon>
        <taxon>Endopterygota</taxon>
        <taxon>Diptera</taxon>
        <taxon>Nematocera</taxon>
        <taxon>Chironomoidea</taxon>
        <taxon>Chironomidae</taxon>
        <taxon>Chironominae</taxon>
        <taxon>Polypedilum</taxon>
        <taxon>Polypedilum</taxon>
    </lineage>
</organism>
<evidence type="ECO:0000259" key="4">
    <source>
        <dbReference type="Pfam" id="PF00061"/>
    </source>
</evidence>
<dbReference type="EMBL" id="JADBJN010000002">
    <property type="protein sequence ID" value="KAG5675508.1"/>
    <property type="molecule type" value="Genomic_DNA"/>
</dbReference>
<dbReference type="Pfam" id="PF00061">
    <property type="entry name" value="Lipocalin"/>
    <property type="match status" value="1"/>
</dbReference>
<dbReference type="InterPro" id="IPR012674">
    <property type="entry name" value="Calycin"/>
</dbReference>
<keyword evidence="3" id="KW-0732">Signal</keyword>
<evidence type="ECO:0000256" key="2">
    <source>
        <dbReference type="ARBA" id="ARBA00023157"/>
    </source>
</evidence>
<proteinExistence type="inferred from homology"/>
<keyword evidence="6" id="KW-1185">Reference proteome</keyword>
<dbReference type="GO" id="GO:0005737">
    <property type="term" value="C:cytoplasm"/>
    <property type="evidence" value="ECO:0007669"/>
    <property type="project" value="TreeGrafter"/>
</dbReference>
<dbReference type="Proteomes" id="UP001107558">
    <property type="component" value="Chromosome 2"/>
</dbReference>
<comment type="similarity">
    <text evidence="1 3">Belongs to the calycin superfamily. Lipocalin family.</text>
</comment>
<feature type="chain" id="PRO_5039967236" description="Lipocalin/cytosolic fatty-acid binding domain-containing protein" evidence="3">
    <location>
        <begin position="21"/>
        <end position="186"/>
    </location>
</feature>
<name>A0A9J6C027_POLVA</name>
<dbReference type="AlphaFoldDB" id="A0A9J6C027"/>
<gene>
    <name evidence="5" type="ORF">PVAND_005404</name>
</gene>
<keyword evidence="2" id="KW-1015">Disulfide bond</keyword>
<accession>A0A9J6C027</accession>
<evidence type="ECO:0000256" key="3">
    <source>
        <dbReference type="PIRNR" id="PIRNR036893"/>
    </source>
</evidence>
<protein>
    <recommendedName>
        <fullName evidence="4">Lipocalin/cytosolic fatty-acid binding domain-containing protein</fullName>
    </recommendedName>
</protein>
<dbReference type="PANTHER" id="PTHR10612:SF34">
    <property type="entry name" value="APOLIPOPROTEIN D"/>
    <property type="match status" value="1"/>
</dbReference>
<dbReference type="GO" id="GO:0031409">
    <property type="term" value="F:pigment binding"/>
    <property type="evidence" value="ECO:0007669"/>
    <property type="project" value="InterPro"/>
</dbReference>